<dbReference type="EMBL" id="WBOT01000005">
    <property type="protein sequence ID" value="KAB2331488.1"/>
    <property type="molecule type" value="Genomic_DNA"/>
</dbReference>
<organism evidence="2 3">
    <name type="scientific">Bacillus mesophilum</name>
    <dbReference type="NCBI Taxonomy" id="1071718"/>
    <lineage>
        <taxon>Bacteria</taxon>
        <taxon>Bacillati</taxon>
        <taxon>Bacillota</taxon>
        <taxon>Bacilli</taxon>
        <taxon>Bacillales</taxon>
        <taxon>Bacillaceae</taxon>
        <taxon>Bacillus</taxon>
    </lineage>
</organism>
<dbReference type="OrthoDB" id="2721969at2"/>
<sequence>MLFLVNGLMGFFFYFVMYKKRKLFADRFGMVMAAAGSSIFCMNLAMLLHFIFPFEIGVLAILSTAIGGGIGLLYGALVRFQSLLAGFSHGSIGSIMGTMVGAVVENPALCGLPAAYFNDVENNMILFGLFGTGLVFSTFGLLFYSLRV</sequence>
<feature type="transmembrane region" description="Helical" evidence="1">
    <location>
        <begin position="58"/>
        <end position="77"/>
    </location>
</feature>
<dbReference type="AlphaFoldDB" id="A0A7V7UUG4"/>
<feature type="transmembrane region" description="Helical" evidence="1">
    <location>
        <begin position="84"/>
        <end position="104"/>
    </location>
</feature>
<evidence type="ECO:0000313" key="2">
    <source>
        <dbReference type="EMBL" id="KAB2331488.1"/>
    </source>
</evidence>
<keyword evidence="1" id="KW-1133">Transmembrane helix</keyword>
<evidence type="ECO:0000313" key="3">
    <source>
        <dbReference type="Proteomes" id="UP000441354"/>
    </source>
</evidence>
<comment type="caution">
    <text evidence="2">The sequence shown here is derived from an EMBL/GenBank/DDBJ whole genome shotgun (WGS) entry which is preliminary data.</text>
</comment>
<keyword evidence="3" id="KW-1185">Reference proteome</keyword>
<feature type="transmembrane region" description="Helical" evidence="1">
    <location>
        <begin position="28"/>
        <end position="52"/>
    </location>
</feature>
<proteinExistence type="predicted"/>
<gene>
    <name evidence="2" type="ORF">F7732_16635</name>
</gene>
<keyword evidence="1" id="KW-0812">Transmembrane</keyword>
<accession>A0A7V7UUG4</accession>
<feature type="transmembrane region" description="Helical" evidence="1">
    <location>
        <begin position="124"/>
        <end position="146"/>
    </location>
</feature>
<reference evidence="2 3" key="1">
    <citation type="journal article" date="2014" name="Arch. Microbiol.">
        <title>Bacillus mesophilum sp. nov., strain IITR-54T, a novel 4-chlorobiphenyl dechlorinating bacterium.</title>
        <authorList>
            <person name="Manickam N."/>
            <person name="Singh N.K."/>
            <person name="Bajaj A."/>
            <person name="Kumar R.M."/>
            <person name="Kaur G."/>
            <person name="Kaur N."/>
            <person name="Bala M."/>
            <person name="Kumar A."/>
            <person name="Mayilraj S."/>
        </authorList>
    </citation>
    <scope>NUCLEOTIDE SEQUENCE [LARGE SCALE GENOMIC DNA]</scope>
    <source>
        <strain evidence="2 3">IITR-54</strain>
    </source>
</reference>
<name>A0A7V7UUG4_9BACI</name>
<evidence type="ECO:0000256" key="1">
    <source>
        <dbReference type="SAM" id="Phobius"/>
    </source>
</evidence>
<protein>
    <submittedName>
        <fullName evidence="2">Uncharacterized protein</fullName>
    </submittedName>
</protein>
<keyword evidence="1" id="KW-0472">Membrane</keyword>
<dbReference type="Proteomes" id="UP000441354">
    <property type="component" value="Unassembled WGS sequence"/>
</dbReference>